<evidence type="ECO:0000256" key="2">
    <source>
        <dbReference type="SAM" id="Phobius"/>
    </source>
</evidence>
<feature type="region of interest" description="Disordered" evidence="1">
    <location>
        <begin position="67"/>
        <end position="88"/>
    </location>
</feature>
<feature type="transmembrane region" description="Helical" evidence="2">
    <location>
        <begin position="215"/>
        <end position="235"/>
    </location>
</feature>
<feature type="transmembrane region" description="Helical" evidence="2">
    <location>
        <begin position="176"/>
        <end position="195"/>
    </location>
</feature>
<keyword evidence="4" id="KW-1185">Reference proteome</keyword>
<name>A0ABN4B0P3_LIBAS</name>
<dbReference type="EMBL" id="CP004005">
    <property type="protein sequence ID" value="AGH16950.1"/>
    <property type="molecule type" value="Genomic_DNA"/>
</dbReference>
<dbReference type="RefSeq" id="WP_015452547.1">
    <property type="nucleotide sequence ID" value="NC_020549.1"/>
</dbReference>
<protein>
    <submittedName>
        <fullName evidence="3">Transmembrane protein</fullName>
    </submittedName>
</protein>
<evidence type="ECO:0000256" key="1">
    <source>
        <dbReference type="SAM" id="MobiDB-lite"/>
    </source>
</evidence>
<keyword evidence="2" id="KW-1133">Transmembrane helix</keyword>
<organism evidence="3 4">
    <name type="scientific">Candidatus Liberibacter asiaticus str. gxpsy</name>
    <dbReference type="NCBI Taxonomy" id="1174529"/>
    <lineage>
        <taxon>Bacteria</taxon>
        <taxon>Pseudomonadati</taxon>
        <taxon>Pseudomonadota</taxon>
        <taxon>Alphaproteobacteria</taxon>
        <taxon>Hyphomicrobiales</taxon>
        <taxon>Rhizobiaceae</taxon>
        <taxon>Liberibacter</taxon>
    </lineage>
</organism>
<keyword evidence="2 3" id="KW-0812">Transmembrane</keyword>
<evidence type="ECO:0000313" key="4">
    <source>
        <dbReference type="Proteomes" id="UP000011820"/>
    </source>
</evidence>
<proteinExistence type="predicted"/>
<accession>A0ABN4B0P3</accession>
<sequence length="503" mass="56860">MVDFILVIQRAVDNLPENTPERRSHIYEHARNSVARRLESMKPRLPKEILERQFNKLEQAILQVEKQNQKSLHTSKQDKESDIPKSSVTSKENIFLEPRLRSISSILRSNKHKKLANILSVQGKSRTNTNLSPKNFSCRLREILSFSVNTQHEYDSSVSPVAAIEHDKSRLRRGKLAGIFSFPTGSIFWSVHNYFFNKTRGLLSFYSALSEHHLFKYFVFLIILLGMAIGVSYSIGKSKGSITHFLRRESLDGGNVDKKNVFSGIRPKITRRLLEDGSEVDVGPSTIPVADFANTSNIAFKNYIGGDENSTFVLGKKEIEEGNPLIGEGRVFINKGRGQSSILSGKILWSLQQEKSQGLKGLVIKGDIPMIDNAFSASMTLKCNADISLSITHVMEIMFSFPKESQDAVVDLRRISMRKTDNSPSVLIDSNIFVISKNSYLISLKGSEEDPFRNSKILEEYRFIDIPITYRSGQKILFTIDKGKKGADIFKSAIMQWENRSNN</sequence>
<reference evidence="3 4" key="1">
    <citation type="journal article" date="2013" name="Genome Announc.">
        <title>Complete Genome Sequence of a Chinese Strain of 'Candidatus Liberibacter asiaticus'.</title>
        <authorList>
            <person name="Lin H."/>
            <person name="Han C.S."/>
            <person name="Liu B."/>
            <person name="Lou B."/>
            <person name="Bai X."/>
            <person name="Deng C."/>
            <person name="Civerolo E.L."/>
            <person name="Gupta G."/>
        </authorList>
    </citation>
    <scope>NUCLEOTIDE SEQUENCE [LARGE SCALE GENOMIC DNA]</scope>
    <source>
        <strain evidence="4">gxpsy</strain>
    </source>
</reference>
<dbReference type="GeneID" id="93076946"/>
<dbReference type="Proteomes" id="UP000011820">
    <property type="component" value="Chromosome"/>
</dbReference>
<evidence type="ECO:0000313" key="3">
    <source>
        <dbReference type="EMBL" id="AGH16950.1"/>
    </source>
</evidence>
<keyword evidence="2" id="KW-0472">Membrane</keyword>
<gene>
    <name evidence="3" type="ORF">WSI_02900</name>
</gene>